<organism evidence="3 4">
    <name type="scientific">Flagellimonas hymeniacidonis</name>
    <dbReference type="NCBI Taxonomy" id="2603628"/>
    <lineage>
        <taxon>Bacteria</taxon>
        <taxon>Pseudomonadati</taxon>
        <taxon>Bacteroidota</taxon>
        <taxon>Flavobacteriia</taxon>
        <taxon>Flavobacteriales</taxon>
        <taxon>Flavobacteriaceae</taxon>
        <taxon>Flagellimonas</taxon>
    </lineage>
</organism>
<name>A0A5C8V917_9FLAO</name>
<gene>
    <name evidence="3" type="ORF">FVB32_05060</name>
</gene>
<evidence type="ECO:0000313" key="3">
    <source>
        <dbReference type="EMBL" id="TXN37659.1"/>
    </source>
</evidence>
<dbReference type="EMBL" id="VRUR01000001">
    <property type="protein sequence ID" value="TXN37659.1"/>
    <property type="molecule type" value="Genomic_DNA"/>
</dbReference>
<dbReference type="Pfam" id="PF10988">
    <property type="entry name" value="DUF2807"/>
    <property type="match status" value="1"/>
</dbReference>
<dbReference type="Proteomes" id="UP000321456">
    <property type="component" value="Unassembled WGS sequence"/>
</dbReference>
<evidence type="ECO:0000313" key="4">
    <source>
        <dbReference type="Proteomes" id="UP000321456"/>
    </source>
</evidence>
<feature type="domain" description="Putative auto-transporter adhesin head GIN" evidence="2">
    <location>
        <begin position="29"/>
        <end position="209"/>
    </location>
</feature>
<dbReference type="AlphaFoldDB" id="A0A5C8V917"/>
<dbReference type="InterPro" id="IPR021255">
    <property type="entry name" value="DUF2807"/>
</dbReference>
<keyword evidence="4" id="KW-1185">Reference proteome</keyword>
<comment type="caution">
    <text evidence="3">The sequence shown here is derived from an EMBL/GenBank/DDBJ whole genome shotgun (WGS) entry which is preliminary data.</text>
</comment>
<feature type="chain" id="PRO_5023007001" evidence="1">
    <location>
        <begin position="19"/>
        <end position="226"/>
    </location>
</feature>
<sequence>MKKVRILLVFLFALVLNAQEEKITQELQAFTTVKGFDGLSINLIKSDENKAVITGANTKKVAIVNNAGVLKLRMEIDKIFSGYRTFVNLYYTEELKVLDVNEDAKIASEEPFVQGVLELKAQEGGELAVNCQTEQLLIKAITGGEIEAKGFSDNQDVIINTGGVYNGKAFKTKFTTITVNAGGNAEIYATDYVKANVKAGGEVLIYGDPAKMDEKTVFGGKIKRVE</sequence>
<proteinExistence type="predicted"/>
<keyword evidence="1" id="KW-0732">Signal</keyword>
<dbReference type="RefSeq" id="WP_147741791.1">
    <property type="nucleotide sequence ID" value="NZ_VRUR01000001.1"/>
</dbReference>
<reference evidence="3 4" key="1">
    <citation type="submission" date="2019-08" db="EMBL/GenBank/DDBJ databases">
        <title>Professor.</title>
        <authorList>
            <person name="Park J.S."/>
        </authorList>
    </citation>
    <scope>NUCLEOTIDE SEQUENCE [LARGE SCALE GENOMIC DNA]</scope>
    <source>
        <strain evidence="3 4">176CP5-101</strain>
    </source>
</reference>
<feature type="signal peptide" evidence="1">
    <location>
        <begin position="1"/>
        <end position="18"/>
    </location>
</feature>
<evidence type="ECO:0000259" key="2">
    <source>
        <dbReference type="Pfam" id="PF10988"/>
    </source>
</evidence>
<dbReference type="Gene3D" id="2.160.20.120">
    <property type="match status" value="1"/>
</dbReference>
<accession>A0A5C8V917</accession>
<protein>
    <submittedName>
        <fullName evidence="3">DUF2807 domain-containing protein</fullName>
    </submittedName>
</protein>
<evidence type="ECO:0000256" key="1">
    <source>
        <dbReference type="SAM" id="SignalP"/>
    </source>
</evidence>